<keyword evidence="1" id="KW-0813">Transport</keyword>
<evidence type="ECO:0000259" key="5">
    <source>
        <dbReference type="PROSITE" id="PS50893"/>
    </source>
</evidence>
<dbReference type="InterPro" id="IPR003439">
    <property type="entry name" value="ABC_transporter-like_ATP-bd"/>
</dbReference>
<comment type="similarity">
    <text evidence="4">Belongs to the ABC transporter superfamily. Macrolide exporter (TC 3.A.1.122) family.</text>
</comment>
<accession>A0A5C6DKE7</accession>
<feature type="domain" description="ABC transporter" evidence="5">
    <location>
        <begin position="2"/>
        <end position="240"/>
    </location>
</feature>
<dbReference type="RefSeq" id="WP_146601764.1">
    <property type="nucleotide sequence ID" value="NZ_SJPY01000007.1"/>
</dbReference>
<dbReference type="CDD" id="cd03255">
    <property type="entry name" value="ABC_MJ0796_LolCDE_FtsE"/>
    <property type="match status" value="1"/>
</dbReference>
<keyword evidence="2" id="KW-0547">Nucleotide-binding</keyword>
<evidence type="ECO:0000256" key="2">
    <source>
        <dbReference type="ARBA" id="ARBA00022741"/>
    </source>
</evidence>
<keyword evidence="7" id="KW-1185">Reference proteome</keyword>
<organism evidence="6 7">
    <name type="scientific">Novipirellula aureliae</name>
    <dbReference type="NCBI Taxonomy" id="2527966"/>
    <lineage>
        <taxon>Bacteria</taxon>
        <taxon>Pseudomonadati</taxon>
        <taxon>Planctomycetota</taxon>
        <taxon>Planctomycetia</taxon>
        <taxon>Pirellulales</taxon>
        <taxon>Pirellulaceae</taxon>
        <taxon>Novipirellula</taxon>
    </lineage>
</organism>
<evidence type="ECO:0000256" key="3">
    <source>
        <dbReference type="ARBA" id="ARBA00022840"/>
    </source>
</evidence>
<dbReference type="PANTHER" id="PTHR24220">
    <property type="entry name" value="IMPORT ATP-BINDING PROTEIN"/>
    <property type="match status" value="1"/>
</dbReference>
<keyword evidence="3 6" id="KW-0067">ATP-binding</keyword>
<evidence type="ECO:0000313" key="7">
    <source>
        <dbReference type="Proteomes" id="UP000315471"/>
    </source>
</evidence>
<dbReference type="InterPro" id="IPR017911">
    <property type="entry name" value="MacB-like_ATP-bd"/>
</dbReference>
<dbReference type="FunFam" id="3.40.50.300:FF:000032">
    <property type="entry name" value="Export ABC transporter ATP-binding protein"/>
    <property type="match status" value="1"/>
</dbReference>
<evidence type="ECO:0000256" key="1">
    <source>
        <dbReference type="ARBA" id="ARBA00022448"/>
    </source>
</evidence>
<dbReference type="OrthoDB" id="273392at2"/>
<dbReference type="EMBL" id="SJPY01000007">
    <property type="protein sequence ID" value="TWU37833.1"/>
    <property type="molecule type" value="Genomic_DNA"/>
</dbReference>
<dbReference type="InterPro" id="IPR017871">
    <property type="entry name" value="ABC_transporter-like_CS"/>
</dbReference>
<dbReference type="InterPro" id="IPR015854">
    <property type="entry name" value="ABC_transpr_LolD-like"/>
</dbReference>
<dbReference type="GO" id="GO:0016887">
    <property type="term" value="F:ATP hydrolysis activity"/>
    <property type="evidence" value="ECO:0007669"/>
    <property type="project" value="InterPro"/>
</dbReference>
<proteinExistence type="inferred from homology"/>
<sequence>MIELQNIEKTYQTGNVTTPVLKGISFRVEPGEYVAIMGSSGTGKSTLMNILGCLDKPTEGHYRLDDVDMVDLDDDELAHWRNHKIGFVFQQFHLLQRTTALKNVLLPLLYTDDYPEDPEELGENALSMVGLADRVEYRPRQLSGGQQQRVAIARALITTPSIILADEPTGNLDSRSGAEVLAIFQRLHQEGRTIVMITHDRDVAEHADRVIVLVDGQIAEDELIRQPRDAEAELASLPAAAEIGS</sequence>
<dbReference type="PROSITE" id="PS50893">
    <property type="entry name" value="ABC_TRANSPORTER_2"/>
    <property type="match status" value="1"/>
</dbReference>
<dbReference type="GO" id="GO:0005524">
    <property type="term" value="F:ATP binding"/>
    <property type="evidence" value="ECO:0007669"/>
    <property type="project" value="UniProtKB-KW"/>
</dbReference>
<dbReference type="InterPro" id="IPR003593">
    <property type="entry name" value="AAA+_ATPase"/>
</dbReference>
<dbReference type="EC" id="3.6.3.-" evidence="6"/>
<dbReference type="PANTHER" id="PTHR24220:SF86">
    <property type="entry name" value="ABC TRANSPORTER ABCH.1"/>
    <property type="match status" value="1"/>
</dbReference>
<dbReference type="PROSITE" id="PS00211">
    <property type="entry name" value="ABC_TRANSPORTER_1"/>
    <property type="match status" value="1"/>
</dbReference>
<keyword evidence="6" id="KW-0378">Hydrolase</keyword>
<dbReference type="GO" id="GO:0005886">
    <property type="term" value="C:plasma membrane"/>
    <property type="evidence" value="ECO:0007669"/>
    <property type="project" value="TreeGrafter"/>
</dbReference>
<evidence type="ECO:0000313" key="6">
    <source>
        <dbReference type="EMBL" id="TWU37833.1"/>
    </source>
</evidence>
<dbReference type="GO" id="GO:0022857">
    <property type="term" value="F:transmembrane transporter activity"/>
    <property type="evidence" value="ECO:0007669"/>
    <property type="project" value="UniProtKB-ARBA"/>
</dbReference>
<dbReference type="AlphaFoldDB" id="A0A5C6DKE7"/>
<dbReference type="Proteomes" id="UP000315471">
    <property type="component" value="Unassembled WGS sequence"/>
</dbReference>
<dbReference type="InterPro" id="IPR027417">
    <property type="entry name" value="P-loop_NTPase"/>
</dbReference>
<dbReference type="Pfam" id="PF00005">
    <property type="entry name" value="ABC_tran"/>
    <property type="match status" value="1"/>
</dbReference>
<dbReference type="GO" id="GO:0098796">
    <property type="term" value="C:membrane protein complex"/>
    <property type="evidence" value="ECO:0007669"/>
    <property type="project" value="UniProtKB-ARBA"/>
</dbReference>
<dbReference type="Gene3D" id="3.40.50.300">
    <property type="entry name" value="P-loop containing nucleotide triphosphate hydrolases"/>
    <property type="match status" value="1"/>
</dbReference>
<gene>
    <name evidence="6" type="primary">macB_6</name>
    <name evidence="6" type="ORF">Q31b_46220</name>
</gene>
<comment type="caution">
    <text evidence="6">The sequence shown here is derived from an EMBL/GenBank/DDBJ whole genome shotgun (WGS) entry which is preliminary data.</text>
</comment>
<reference evidence="6 7" key="1">
    <citation type="submission" date="2019-02" db="EMBL/GenBank/DDBJ databases">
        <title>Deep-cultivation of Planctomycetes and their phenomic and genomic characterization uncovers novel biology.</title>
        <authorList>
            <person name="Wiegand S."/>
            <person name="Jogler M."/>
            <person name="Boedeker C."/>
            <person name="Pinto D."/>
            <person name="Vollmers J."/>
            <person name="Rivas-Marin E."/>
            <person name="Kohn T."/>
            <person name="Peeters S.H."/>
            <person name="Heuer A."/>
            <person name="Rast P."/>
            <person name="Oberbeckmann S."/>
            <person name="Bunk B."/>
            <person name="Jeske O."/>
            <person name="Meyerdierks A."/>
            <person name="Storesund J.E."/>
            <person name="Kallscheuer N."/>
            <person name="Luecker S."/>
            <person name="Lage O.M."/>
            <person name="Pohl T."/>
            <person name="Merkel B.J."/>
            <person name="Hornburger P."/>
            <person name="Mueller R.-W."/>
            <person name="Bruemmer F."/>
            <person name="Labrenz M."/>
            <person name="Spormann A.M."/>
            <person name="Op Den Camp H."/>
            <person name="Overmann J."/>
            <person name="Amann R."/>
            <person name="Jetten M.S.M."/>
            <person name="Mascher T."/>
            <person name="Medema M.H."/>
            <person name="Devos D.P."/>
            <person name="Kaster A.-K."/>
            <person name="Ovreas L."/>
            <person name="Rohde M."/>
            <person name="Galperin M.Y."/>
            <person name="Jogler C."/>
        </authorList>
    </citation>
    <scope>NUCLEOTIDE SEQUENCE [LARGE SCALE GENOMIC DNA]</scope>
    <source>
        <strain evidence="6 7">Q31b</strain>
    </source>
</reference>
<dbReference type="SMART" id="SM00382">
    <property type="entry name" value="AAA"/>
    <property type="match status" value="1"/>
</dbReference>
<dbReference type="SUPFAM" id="SSF52540">
    <property type="entry name" value="P-loop containing nucleoside triphosphate hydrolases"/>
    <property type="match status" value="1"/>
</dbReference>
<evidence type="ECO:0000256" key="4">
    <source>
        <dbReference type="ARBA" id="ARBA00038388"/>
    </source>
</evidence>
<protein>
    <submittedName>
        <fullName evidence="6">Macrolide export ATP-binding/permease protein MacB</fullName>
        <ecNumber evidence="6">3.6.3.-</ecNumber>
    </submittedName>
</protein>
<name>A0A5C6DKE7_9BACT</name>